<dbReference type="Gene3D" id="3.40.430.10">
    <property type="entry name" value="Dihydrofolate Reductase, subunit A"/>
    <property type="match status" value="1"/>
</dbReference>
<protein>
    <submittedName>
        <fullName evidence="2">Riboflavin biosynthesis protein RibD Cterminal domain protein</fullName>
    </submittedName>
</protein>
<dbReference type="OrthoDB" id="3192019at2759"/>
<gene>
    <name evidence="2" type="ORF">ACA1_091790</name>
</gene>
<dbReference type="STRING" id="1257118.L8GIK5"/>
<dbReference type="GO" id="GO:0009231">
    <property type="term" value="P:riboflavin biosynthetic process"/>
    <property type="evidence" value="ECO:0007669"/>
    <property type="project" value="InterPro"/>
</dbReference>
<dbReference type="InterPro" id="IPR050765">
    <property type="entry name" value="Riboflavin_Biosynth_HTPR"/>
</dbReference>
<reference evidence="2 3" key="1">
    <citation type="journal article" date="2013" name="Genome Biol.">
        <title>Genome of Acanthamoeba castellanii highlights extensive lateral gene transfer and early evolution of tyrosine kinase signaling.</title>
        <authorList>
            <person name="Clarke M."/>
            <person name="Lohan A.J."/>
            <person name="Liu B."/>
            <person name="Lagkouvardos I."/>
            <person name="Roy S."/>
            <person name="Zafar N."/>
            <person name="Bertelli C."/>
            <person name="Schilde C."/>
            <person name="Kianianmomeni A."/>
            <person name="Burglin T.R."/>
            <person name="Frech C."/>
            <person name="Turcotte B."/>
            <person name="Kopec K.O."/>
            <person name="Synnott J.M."/>
            <person name="Choo C."/>
            <person name="Paponov I."/>
            <person name="Finkler A."/>
            <person name="Soon Heng Tan C."/>
            <person name="Hutchins A.P."/>
            <person name="Weinmeier T."/>
            <person name="Rattei T."/>
            <person name="Chu J.S."/>
            <person name="Gimenez G."/>
            <person name="Irimia M."/>
            <person name="Rigden D.J."/>
            <person name="Fitzpatrick D.A."/>
            <person name="Lorenzo-Morales J."/>
            <person name="Bateman A."/>
            <person name="Chiu C.H."/>
            <person name="Tang P."/>
            <person name="Hegemann P."/>
            <person name="Fromm H."/>
            <person name="Raoult D."/>
            <person name="Greub G."/>
            <person name="Miranda-Saavedra D."/>
            <person name="Chen N."/>
            <person name="Nash P."/>
            <person name="Ginger M.L."/>
            <person name="Horn M."/>
            <person name="Schaap P."/>
            <person name="Caler L."/>
            <person name="Loftus B."/>
        </authorList>
    </citation>
    <scope>NUCLEOTIDE SEQUENCE [LARGE SCALE GENOMIC DNA]</scope>
    <source>
        <strain evidence="2 3">Neff</strain>
    </source>
</reference>
<dbReference type="GO" id="GO:0008703">
    <property type="term" value="F:5-amino-6-(5-phosphoribosylamino)uracil reductase activity"/>
    <property type="evidence" value="ECO:0007669"/>
    <property type="project" value="InterPro"/>
</dbReference>
<evidence type="ECO:0000313" key="3">
    <source>
        <dbReference type="Proteomes" id="UP000011083"/>
    </source>
</evidence>
<proteinExistence type="predicted"/>
<dbReference type="Proteomes" id="UP000011083">
    <property type="component" value="Unassembled WGS sequence"/>
</dbReference>
<dbReference type="PANTHER" id="PTHR38011">
    <property type="entry name" value="DIHYDROFOLATE REDUCTASE FAMILY PROTEIN (AFU_ORTHOLOGUE AFUA_8G06820)"/>
    <property type="match status" value="1"/>
</dbReference>
<evidence type="ECO:0000313" key="2">
    <source>
        <dbReference type="EMBL" id="ELR12669.1"/>
    </source>
</evidence>
<dbReference type="InterPro" id="IPR002734">
    <property type="entry name" value="RibDG_C"/>
</dbReference>
<dbReference type="Pfam" id="PF01872">
    <property type="entry name" value="RibD_C"/>
    <property type="match status" value="1"/>
</dbReference>
<organism evidence="2 3">
    <name type="scientific">Acanthamoeba castellanii (strain ATCC 30010 / Neff)</name>
    <dbReference type="NCBI Taxonomy" id="1257118"/>
    <lineage>
        <taxon>Eukaryota</taxon>
        <taxon>Amoebozoa</taxon>
        <taxon>Discosea</taxon>
        <taxon>Longamoebia</taxon>
        <taxon>Centramoebida</taxon>
        <taxon>Acanthamoebidae</taxon>
        <taxon>Acanthamoeba</taxon>
    </lineage>
</organism>
<accession>L8GIK5</accession>
<evidence type="ECO:0000259" key="1">
    <source>
        <dbReference type="Pfam" id="PF01872"/>
    </source>
</evidence>
<dbReference type="EMBL" id="KB008103">
    <property type="protein sequence ID" value="ELR12669.1"/>
    <property type="molecule type" value="Genomic_DNA"/>
</dbReference>
<dbReference type="InterPro" id="IPR024072">
    <property type="entry name" value="DHFR-like_dom_sf"/>
</dbReference>
<dbReference type="GeneID" id="14913176"/>
<dbReference type="AlphaFoldDB" id="L8GIK5"/>
<dbReference type="KEGG" id="acan:ACA1_091790"/>
<name>L8GIK5_ACACF</name>
<keyword evidence="3" id="KW-1185">Reference proteome</keyword>
<dbReference type="VEuPathDB" id="AmoebaDB:ACA1_091790"/>
<sequence length="208" mass="22283">MQRAKCSVFIATSLDGFISRTDGSIDWLNKANKLMPPGEDCGYAQFMSTVDTLVMGRNTFDQVRTFDPWPYGLTPVVVLTSHPLDLALPSLVSDTVSASSDPPEAVVERLTAEGKRHLYVDGGRTVQSFLAAGLVDELIITTIPVLLGAGRPLFANVGSSGGGGGGDVELAHVATRAFDFGFVQSKYRVKRDGDDEDGDDDGKRQEQA</sequence>
<dbReference type="RefSeq" id="XP_004334682.1">
    <property type="nucleotide sequence ID" value="XM_004334634.1"/>
</dbReference>
<dbReference type="PANTHER" id="PTHR38011:SF11">
    <property type="entry name" value="2,5-DIAMINO-6-RIBOSYLAMINO-4(3H)-PYRIMIDINONE 5'-PHOSPHATE REDUCTASE"/>
    <property type="match status" value="1"/>
</dbReference>
<dbReference type="SUPFAM" id="SSF53597">
    <property type="entry name" value="Dihydrofolate reductase-like"/>
    <property type="match status" value="1"/>
</dbReference>
<feature type="domain" description="Bacterial bifunctional deaminase-reductase C-terminal" evidence="1">
    <location>
        <begin position="8"/>
        <end position="172"/>
    </location>
</feature>